<comment type="cofactor">
    <cofactor evidence="1">
        <name>Mg(2+)</name>
        <dbReference type="ChEBI" id="CHEBI:18420"/>
    </cofactor>
</comment>
<evidence type="ECO:0000256" key="5">
    <source>
        <dbReference type="ARBA" id="ARBA00022842"/>
    </source>
</evidence>
<dbReference type="AlphaFoldDB" id="A0A1F6W4K6"/>
<organism evidence="6 7">
    <name type="scientific">Candidatus Nomurabacteria bacterium RIFCSPHIGHO2_02_FULL_37_13</name>
    <dbReference type="NCBI Taxonomy" id="1801750"/>
    <lineage>
        <taxon>Bacteria</taxon>
        <taxon>Candidatus Nomuraibacteriota</taxon>
    </lineage>
</organism>
<evidence type="ECO:0000313" key="6">
    <source>
        <dbReference type="EMBL" id="OGI76867.1"/>
    </source>
</evidence>
<protein>
    <recommendedName>
        <fullName evidence="2">inorganic diphosphatase</fullName>
        <ecNumber evidence="2">3.6.1.1</ecNumber>
    </recommendedName>
</protein>
<keyword evidence="4" id="KW-0378">Hydrolase</keyword>
<name>A0A1F6W4K6_9BACT</name>
<evidence type="ECO:0000313" key="7">
    <source>
        <dbReference type="Proteomes" id="UP000178374"/>
    </source>
</evidence>
<dbReference type="GO" id="GO:0006796">
    <property type="term" value="P:phosphate-containing compound metabolic process"/>
    <property type="evidence" value="ECO:0007669"/>
    <property type="project" value="InterPro"/>
</dbReference>
<proteinExistence type="predicted"/>
<keyword evidence="3" id="KW-0479">Metal-binding</keyword>
<dbReference type="PROSITE" id="PS00387">
    <property type="entry name" value="PPASE"/>
    <property type="match status" value="1"/>
</dbReference>
<dbReference type="EMBL" id="MFUA01000017">
    <property type="protein sequence ID" value="OGI76867.1"/>
    <property type="molecule type" value="Genomic_DNA"/>
</dbReference>
<dbReference type="GO" id="GO:0005737">
    <property type="term" value="C:cytoplasm"/>
    <property type="evidence" value="ECO:0007669"/>
    <property type="project" value="InterPro"/>
</dbReference>
<dbReference type="CDD" id="cd00412">
    <property type="entry name" value="pyrophosphatase"/>
    <property type="match status" value="1"/>
</dbReference>
<dbReference type="Proteomes" id="UP000178374">
    <property type="component" value="Unassembled WGS sequence"/>
</dbReference>
<comment type="caution">
    <text evidence="6">The sequence shown here is derived from an EMBL/GenBank/DDBJ whole genome shotgun (WGS) entry which is preliminary data.</text>
</comment>
<gene>
    <name evidence="6" type="ORF">A3B85_02015</name>
</gene>
<dbReference type="Pfam" id="PF00719">
    <property type="entry name" value="Pyrophosphatase"/>
    <property type="match status" value="1"/>
</dbReference>
<sequence>MANINHKPSKYMLNLLHVLPVFVEEKEDVINTIVEINSGSINKYETITESGQLKLDRVGYSSLAYPFAYGAIPQTWDYDSDPLDVEIINVIEPLVPGCVVEARIIGVMKFKDGEEIDDKIVAVLSDDRRSDHIQSVEDLGEQFKKESTYFWEHIKYLKKPGTGVTKGFFNKNEAIKVVKECEQRYKDIYLKNFN</sequence>
<accession>A0A1F6W4K6</accession>
<keyword evidence="5" id="KW-0460">Magnesium</keyword>
<reference evidence="6 7" key="1">
    <citation type="journal article" date="2016" name="Nat. Commun.">
        <title>Thousands of microbial genomes shed light on interconnected biogeochemical processes in an aquifer system.</title>
        <authorList>
            <person name="Anantharaman K."/>
            <person name="Brown C.T."/>
            <person name="Hug L.A."/>
            <person name="Sharon I."/>
            <person name="Castelle C.J."/>
            <person name="Probst A.J."/>
            <person name="Thomas B.C."/>
            <person name="Singh A."/>
            <person name="Wilkins M.J."/>
            <person name="Karaoz U."/>
            <person name="Brodie E.L."/>
            <person name="Williams K.H."/>
            <person name="Hubbard S.S."/>
            <person name="Banfield J.F."/>
        </authorList>
    </citation>
    <scope>NUCLEOTIDE SEQUENCE [LARGE SCALE GENOMIC DNA]</scope>
</reference>
<dbReference type="InterPro" id="IPR036649">
    <property type="entry name" value="Pyrophosphatase_sf"/>
</dbReference>
<evidence type="ECO:0000256" key="4">
    <source>
        <dbReference type="ARBA" id="ARBA00022801"/>
    </source>
</evidence>
<dbReference type="STRING" id="1801750.A3B85_02015"/>
<dbReference type="SUPFAM" id="SSF50324">
    <property type="entry name" value="Inorganic pyrophosphatase"/>
    <property type="match status" value="1"/>
</dbReference>
<dbReference type="Gene3D" id="3.90.80.10">
    <property type="entry name" value="Inorganic pyrophosphatase"/>
    <property type="match status" value="1"/>
</dbReference>
<dbReference type="GO" id="GO:0004427">
    <property type="term" value="F:inorganic diphosphate phosphatase activity"/>
    <property type="evidence" value="ECO:0007669"/>
    <property type="project" value="UniProtKB-EC"/>
</dbReference>
<dbReference type="PANTHER" id="PTHR10286">
    <property type="entry name" value="INORGANIC PYROPHOSPHATASE"/>
    <property type="match status" value="1"/>
</dbReference>
<dbReference type="EC" id="3.6.1.1" evidence="2"/>
<evidence type="ECO:0000256" key="2">
    <source>
        <dbReference type="ARBA" id="ARBA00012146"/>
    </source>
</evidence>
<evidence type="ECO:0000256" key="1">
    <source>
        <dbReference type="ARBA" id="ARBA00001946"/>
    </source>
</evidence>
<dbReference type="GO" id="GO:0000287">
    <property type="term" value="F:magnesium ion binding"/>
    <property type="evidence" value="ECO:0007669"/>
    <property type="project" value="InterPro"/>
</dbReference>
<dbReference type="InterPro" id="IPR008162">
    <property type="entry name" value="Pyrophosphatase"/>
</dbReference>
<evidence type="ECO:0000256" key="3">
    <source>
        <dbReference type="ARBA" id="ARBA00022723"/>
    </source>
</evidence>